<feature type="compositionally biased region" description="Basic and acidic residues" evidence="1">
    <location>
        <begin position="1"/>
        <end position="20"/>
    </location>
</feature>
<feature type="transmembrane region" description="Helical" evidence="2">
    <location>
        <begin position="92"/>
        <end position="110"/>
    </location>
</feature>
<keyword evidence="2" id="KW-0812">Transmembrane</keyword>
<feature type="compositionally biased region" description="Polar residues" evidence="1">
    <location>
        <begin position="34"/>
        <end position="44"/>
    </location>
</feature>
<evidence type="ECO:0000256" key="1">
    <source>
        <dbReference type="SAM" id="MobiDB-lite"/>
    </source>
</evidence>
<keyword evidence="2" id="KW-0472">Membrane</keyword>
<keyword evidence="2" id="KW-1133">Transmembrane helix</keyword>
<evidence type="ECO:0000256" key="2">
    <source>
        <dbReference type="SAM" id="Phobius"/>
    </source>
</evidence>
<dbReference type="EMBL" id="SJPJ01000001">
    <property type="protein sequence ID" value="TWT81298.1"/>
    <property type="molecule type" value="Genomic_DNA"/>
</dbReference>
<name>A0A5C5Z1P9_9BACT</name>
<proteinExistence type="predicted"/>
<accession>A0A5C5Z1P9</accession>
<gene>
    <name evidence="3" type="ORF">CA13_27490</name>
</gene>
<reference evidence="3 4" key="1">
    <citation type="submission" date="2019-02" db="EMBL/GenBank/DDBJ databases">
        <title>Deep-cultivation of Planctomycetes and their phenomic and genomic characterization uncovers novel biology.</title>
        <authorList>
            <person name="Wiegand S."/>
            <person name="Jogler M."/>
            <person name="Boedeker C."/>
            <person name="Pinto D."/>
            <person name="Vollmers J."/>
            <person name="Rivas-Marin E."/>
            <person name="Kohn T."/>
            <person name="Peeters S.H."/>
            <person name="Heuer A."/>
            <person name="Rast P."/>
            <person name="Oberbeckmann S."/>
            <person name="Bunk B."/>
            <person name="Jeske O."/>
            <person name="Meyerdierks A."/>
            <person name="Storesund J.E."/>
            <person name="Kallscheuer N."/>
            <person name="Luecker S."/>
            <person name="Lage O.M."/>
            <person name="Pohl T."/>
            <person name="Merkel B.J."/>
            <person name="Hornburger P."/>
            <person name="Mueller R.-W."/>
            <person name="Bruemmer F."/>
            <person name="Labrenz M."/>
            <person name="Spormann A.M."/>
            <person name="Op Den Camp H."/>
            <person name="Overmann J."/>
            <person name="Amann R."/>
            <person name="Jetten M.S.M."/>
            <person name="Mascher T."/>
            <person name="Medema M.H."/>
            <person name="Devos D.P."/>
            <person name="Kaster A.-K."/>
            <person name="Ovreas L."/>
            <person name="Rohde M."/>
            <person name="Galperin M.Y."/>
            <person name="Jogler C."/>
        </authorList>
    </citation>
    <scope>NUCLEOTIDE SEQUENCE [LARGE SCALE GENOMIC DNA]</scope>
    <source>
        <strain evidence="3 4">CA13</strain>
    </source>
</reference>
<evidence type="ECO:0000313" key="3">
    <source>
        <dbReference type="EMBL" id="TWT81298.1"/>
    </source>
</evidence>
<dbReference type="Proteomes" id="UP000315010">
    <property type="component" value="Unassembled WGS sequence"/>
</dbReference>
<organism evidence="3 4">
    <name type="scientific">Novipirellula herctigrandis</name>
    <dbReference type="NCBI Taxonomy" id="2527986"/>
    <lineage>
        <taxon>Bacteria</taxon>
        <taxon>Pseudomonadati</taxon>
        <taxon>Planctomycetota</taxon>
        <taxon>Planctomycetia</taxon>
        <taxon>Pirellulales</taxon>
        <taxon>Pirellulaceae</taxon>
        <taxon>Novipirellula</taxon>
    </lineage>
</organism>
<comment type="caution">
    <text evidence="3">The sequence shown here is derived from an EMBL/GenBank/DDBJ whole genome shotgun (WGS) entry which is preliminary data.</text>
</comment>
<protein>
    <recommendedName>
        <fullName evidence="5">DUF883 domain-containing protein</fullName>
    </recommendedName>
</protein>
<sequence length="112" mass="12422">MTKSKNEIDELKALEREAAKRRPPQKRSRSSARTPVSPSQTETATDAAIDPVPKAPEDVEQATETEETLYELAEQIEFVVKEMEQAARERPAIALLSAFAVGIVVGQIFARR</sequence>
<feature type="compositionally biased region" description="Basic residues" evidence="1">
    <location>
        <begin position="21"/>
        <end position="30"/>
    </location>
</feature>
<evidence type="ECO:0000313" key="4">
    <source>
        <dbReference type="Proteomes" id="UP000315010"/>
    </source>
</evidence>
<dbReference type="RefSeq" id="WP_146397150.1">
    <property type="nucleotide sequence ID" value="NZ_SJPJ01000001.1"/>
</dbReference>
<evidence type="ECO:0008006" key="5">
    <source>
        <dbReference type="Google" id="ProtNLM"/>
    </source>
</evidence>
<keyword evidence="4" id="KW-1185">Reference proteome</keyword>
<dbReference type="AlphaFoldDB" id="A0A5C5Z1P9"/>
<feature type="region of interest" description="Disordered" evidence="1">
    <location>
        <begin position="1"/>
        <end position="66"/>
    </location>
</feature>